<evidence type="ECO:0000313" key="1">
    <source>
        <dbReference type="EMBL" id="VEV98269.1"/>
    </source>
</evidence>
<protein>
    <submittedName>
        <fullName evidence="1">Uncharacterized protein</fullName>
    </submittedName>
</protein>
<name>A0A653E6A1_9PSED</name>
<gene>
    <name evidence="1" type="ORF">PMYSY11_3225</name>
</gene>
<proteinExistence type="predicted"/>
<organism evidence="1">
    <name type="scientific">Pseudomonas marincola</name>
    <dbReference type="NCBI Taxonomy" id="437900"/>
    <lineage>
        <taxon>Bacteria</taxon>
        <taxon>Pseudomonadati</taxon>
        <taxon>Pseudomonadota</taxon>
        <taxon>Gammaproteobacteria</taxon>
        <taxon>Pseudomonadales</taxon>
        <taxon>Pseudomonadaceae</taxon>
        <taxon>Pseudomonas</taxon>
    </lineage>
</organism>
<reference evidence="1" key="1">
    <citation type="submission" date="2019-02" db="EMBL/GenBank/DDBJ databases">
        <authorList>
            <consortium name="Genoscope - CEA"/>
            <person name="William W."/>
        </authorList>
    </citation>
    <scope>NUCLEOTIDE SEQUENCE [LARGE SCALE GENOMIC DNA]</scope>
    <source>
        <strain evidence="1">YSy11</strain>
    </source>
</reference>
<accession>A0A653E6A1</accession>
<dbReference type="EMBL" id="LR215729">
    <property type="protein sequence ID" value="VEV98269.1"/>
    <property type="molecule type" value="Genomic_DNA"/>
</dbReference>
<sequence length="77" mass="8386">MIRMAADNGMIFQFAKQAGKSYMLSTANILISQKQHAMLKQLGADLSEQAGIMNCIGKINAQQLCSNVAGQLFNLHD</sequence>
<dbReference type="AlphaFoldDB" id="A0A653E6A1"/>